<dbReference type="EMBL" id="OZ035841">
    <property type="protein sequence ID" value="CAL1590445.1"/>
    <property type="molecule type" value="Genomic_DNA"/>
</dbReference>
<accession>A0AAV2KQW4</accession>
<protein>
    <submittedName>
        <fullName evidence="2">Uncharacterized protein</fullName>
    </submittedName>
</protein>
<organism evidence="2 3">
    <name type="scientific">Knipowitschia caucasica</name>
    <name type="common">Caucasian dwarf goby</name>
    <name type="synonym">Pomatoschistus caucasicus</name>
    <dbReference type="NCBI Taxonomy" id="637954"/>
    <lineage>
        <taxon>Eukaryota</taxon>
        <taxon>Metazoa</taxon>
        <taxon>Chordata</taxon>
        <taxon>Craniata</taxon>
        <taxon>Vertebrata</taxon>
        <taxon>Euteleostomi</taxon>
        <taxon>Actinopterygii</taxon>
        <taxon>Neopterygii</taxon>
        <taxon>Teleostei</taxon>
        <taxon>Neoteleostei</taxon>
        <taxon>Acanthomorphata</taxon>
        <taxon>Gobiaria</taxon>
        <taxon>Gobiiformes</taxon>
        <taxon>Gobioidei</taxon>
        <taxon>Gobiidae</taxon>
        <taxon>Gobiinae</taxon>
        <taxon>Knipowitschia</taxon>
    </lineage>
</organism>
<proteinExistence type="predicted"/>
<sequence length="139" mass="14810">MDHTERSRRNKEEDVHYAALKQRTSNRPRTAAGGTNTEPLTFLVSSWISLVSPWPSFLTSDFSGVSFAFLPDLSGVSSAFLPDLSGVSSAFLNDLSGVSSAFLYDLSGVSLAFLNDLSGVSSAFLPDLSGVSLAFPPDL</sequence>
<feature type="region of interest" description="Disordered" evidence="1">
    <location>
        <begin position="1"/>
        <end position="36"/>
    </location>
</feature>
<evidence type="ECO:0000256" key="1">
    <source>
        <dbReference type="SAM" id="MobiDB-lite"/>
    </source>
</evidence>
<keyword evidence="3" id="KW-1185">Reference proteome</keyword>
<dbReference type="Proteomes" id="UP001497482">
    <property type="component" value="Chromosome 19"/>
</dbReference>
<dbReference type="AlphaFoldDB" id="A0AAV2KQW4"/>
<feature type="compositionally biased region" description="Polar residues" evidence="1">
    <location>
        <begin position="22"/>
        <end position="36"/>
    </location>
</feature>
<evidence type="ECO:0000313" key="3">
    <source>
        <dbReference type="Proteomes" id="UP001497482"/>
    </source>
</evidence>
<name>A0AAV2KQW4_KNICA</name>
<evidence type="ECO:0000313" key="2">
    <source>
        <dbReference type="EMBL" id="CAL1590445.1"/>
    </source>
</evidence>
<reference evidence="2 3" key="1">
    <citation type="submission" date="2024-04" db="EMBL/GenBank/DDBJ databases">
        <authorList>
            <person name="Waldvogel A.-M."/>
            <person name="Schoenle A."/>
        </authorList>
    </citation>
    <scope>NUCLEOTIDE SEQUENCE [LARGE SCALE GENOMIC DNA]</scope>
</reference>
<feature type="compositionally biased region" description="Basic and acidic residues" evidence="1">
    <location>
        <begin position="1"/>
        <end position="16"/>
    </location>
</feature>
<gene>
    <name evidence="2" type="ORF">KC01_LOCUS19957</name>
</gene>